<dbReference type="InterPro" id="IPR019587">
    <property type="entry name" value="Polyketide_cyclase/dehydratase"/>
</dbReference>
<dbReference type="EMBL" id="JYIK01001104">
    <property type="protein sequence ID" value="KWX06407.1"/>
    <property type="molecule type" value="Genomic_DNA"/>
</dbReference>
<dbReference type="InterPro" id="IPR023393">
    <property type="entry name" value="START-like_dom_sf"/>
</dbReference>
<dbReference type="Pfam" id="PF10604">
    <property type="entry name" value="Polyketide_cyc2"/>
    <property type="match status" value="1"/>
</dbReference>
<evidence type="ECO:0000313" key="4">
    <source>
        <dbReference type="Proteomes" id="UP000070188"/>
    </source>
</evidence>
<dbReference type="PATRIC" id="fig|1469144.10.peg.3944"/>
<sequence>MPEEKVSVVVLATADVVWQVLTDVERWPEWTPSVTEAKRLDNGPLRVGSRVVIKQPRMTRMEWEVRSLHPFRSFSWSTTSVGVTTVATHDIEEVGTGTVSVSLAVRHTGPLAPLVRLLTTRMTRRYLSYEAEGLKRRCEQNADRS</sequence>
<dbReference type="Proteomes" id="UP000070659">
    <property type="component" value="Unassembled WGS sequence"/>
</dbReference>
<dbReference type="OrthoDB" id="1524368at2"/>
<proteinExistence type="predicted"/>
<dbReference type="Proteomes" id="UP000070188">
    <property type="component" value="Unassembled WGS sequence"/>
</dbReference>
<reference evidence="5" key="2">
    <citation type="submission" date="2015-02" db="EMBL/GenBank/DDBJ databases">
        <title>Physiological reanalysis, assessment of diazotrophy, and genome sequences of multiple isolates of Streptomyces thermoautotrophicus.</title>
        <authorList>
            <person name="MacKellar D.C."/>
            <person name="Lieber L."/>
            <person name="Norman J."/>
            <person name="Bolger A."/>
            <person name="Tobin C."/>
            <person name="Murray J.W."/>
            <person name="Friesen M."/>
            <person name="Prell J."/>
        </authorList>
    </citation>
    <scope>NUCLEOTIDE SEQUENCE [LARGE SCALE GENOMIC DNA]</scope>
    <source>
        <strain evidence="5">UBT1</strain>
    </source>
</reference>
<dbReference type="SUPFAM" id="SSF55961">
    <property type="entry name" value="Bet v1-like"/>
    <property type="match status" value="1"/>
</dbReference>
<evidence type="ECO:0000313" key="5">
    <source>
        <dbReference type="Proteomes" id="UP000070598"/>
    </source>
</evidence>
<dbReference type="RefSeq" id="WP_066889761.1">
    <property type="nucleotide sequence ID" value="NZ_CP171739.1"/>
</dbReference>
<accession>A0A132MZ56</accession>
<dbReference type="Proteomes" id="UP000070598">
    <property type="component" value="Unassembled WGS sequence"/>
</dbReference>
<name>A0A132MZ56_9ACTN</name>
<evidence type="ECO:0000313" key="6">
    <source>
        <dbReference type="Proteomes" id="UP000070659"/>
    </source>
</evidence>
<protein>
    <submittedName>
        <fullName evidence="1">Cyclase/dehydrase</fullName>
    </submittedName>
</protein>
<organism evidence="1 4">
    <name type="scientific">Carbonactinospora thermoautotrophica</name>
    <dbReference type="NCBI Taxonomy" id="1469144"/>
    <lineage>
        <taxon>Bacteria</taxon>
        <taxon>Bacillati</taxon>
        <taxon>Actinomycetota</taxon>
        <taxon>Actinomycetes</taxon>
        <taxon>Kitasatosporales</taxon>
        <taxon>Carbonactinosporaceae</taxon>
        <taxon>Carbonactinospora</taxon>
    </lineage>
</organism>
<reference evidence="1" key="4">
    <citation type="submission" date="2015-04" db="EMBL/GenBank/DDBJ databases">
        <title>Physiological reanalysis, assessment of diazotrophy, and genome sequences of multiple isolates of Streptomyces thermoautotrophicus.</title>
        <authorList>
            <person name="MacKellar D.C."/>
            <person name="Lieber L."/>
            <person name="Norman J."/>
            <person name="Bolger A."/>
            <person name="Tobin C."/>
            <person name="Murray J.W."/>
            <person name="Woodward J."/>
            <person name="Friesen M."/>
            <person name="Prell J."/>
        </authorList>
    </citation>
    <scope>NUCLEOTIDE SEQUENCE [LARGE SCALE GENOMIC DNA]</scope>
    <source>
        <strain evidence="1">H1</strain>
    </source>
</reference>
<dbReference type="CDD" id="cd08862">
    <property type="entry name" value="SRPBCC_Smu440-like"/>
    <property type="match status" value="1"/>
</dbReference>
<dbReference type="EMBL" id="LAXD01000001">
    <property type="protein sequence ID" value="KWX02632.1"/>
    <property type="molecule type" value="Genomic_DNA"/>
</dbReference>
<dbReference type="EMBL" id="JYIJ01000017">
    <property type="protein sequence ID" value="KWX03690.1"/>
    <property type="molecule type" value="Genomic_DNA"/>
</dbReference>
<keyword evidence="4" id="KW-1185">Reference proteome</keyword>
<reference evidence="2 6" key="1">
    <citation type="submission" date="2015-02" db="EMBL/GenBank/DDBJ databases">
        <title>Physiological reanalysis, assessment of diazotrophy, and genome sequences of multiple isolates of Streptomyces thermoautotrophicus.</title>
        <authorList>
            <person name="MacKellar D.C."/>
            <person name="Lieber L."/>
            <person name="Norman J."/>
            <person name="Bolger A."/>
            <person name="Tobin C."/>
            <person name="Murray J.W."/>
            <person name="Prell J."/>
        </authorList>
    </citation>
    <scope>NUCLEOTIDE SEQUENCE [LARGE SCALE GENOMIC DNA]</scope>
    <source>
        <strain evidence="2 6">UBT1</strain>
    </source>
</reference>
<evidence type="ECO:0000313" key="3">
    <source>
        <dbReference type="EMBL" id="KWX06407.1"/>
    </source>
</evidence>
<dbReference type="AlphaFoldDB" id="A0A132MZ56"/>
<dbReference type="Gene3D" id="3.30.530.20">
    <property type="match status" value="1"/>
</dbReference>
<evidence type="ECO:0000313" key="2">
    <source>
        <dbReference type="EMBL" id="KWX03690.1"/>
    </source>
</evidence>
<gene>
    <name evidence="1" type="ORF">LI90_3675</name>
    <name evidence="2" type="ORF">TH66_12850</name>
    <name evidence="3" type="ORF">TR74_22180</name>
</gene>
<comment type="caution">
    <text evidence="1">The sequence shown here is derived from an EMBL/GenBank/DDBJ whole genome shotgun (WGS) entry which is preliminary data.</text>
</comment>
<reference evidence="4" key="3">
    <citation type="submission" date="2015-04" db="EMBL/GenBank/DDBJ databases">
        <title>Physiological reanalysis, assessment of diazotrophy, and genome sequences of multiple isolates of Streptomyces thermoautotrophicus.</title>
        <authorList>
            <person name="MacKellar D.C."/>
            <person name="Lieber L."/>
            <person name="Norman J."/>
            <person name="Bolger A."/>
            <person name="Tobin C."/>
            <person name="Murray J.W."/>
            <person name="Chang R."/>
            <person name="Ford T."/>
            <person name="Nguyen P.Q."/>
            <person name="Woodward J."/>
            <person name="Permingeat H."/>
            <person name="Joshi N.S."/>
            <person name="Silver P.A."/>
            <person name="Usadel B."/>
            <person name="Rutherford A.W."/>
            <person name="Friesen M."/>
            <person name="Prell J."/>
        </authorList>
    </citation>
    <scope>NUCLEOTIDE SEQUENCE [LARGE SCALE GENOMIC DNA]</scope>
    <source>
        <strain evidence="4">H1</strain>
    </source>
</reference>
<evidence type="ECO:0000313" key="1">
    <source>
        <dbReference type="EMBL" id="KWX02632.1"/>
    </source>
</evidence>